<organism evidence="1 2">
    <name type="scientific">Halobacillus halophilus (strain ATCC 35676 / DSM 2266 / JCM 20832 / KCTC 3685 / LMG 17431 / NBRC 102448 / NCIMB 2269)</name>
    <name type="common">Sporosarcina halophila</name>
    <dbReference type="NCBI Taxonomy" id="866895"/>
    <lineage>
        <taxon>Bacteria</taxon>
        <taxon>Bacillati</taxon>
        <taxon>Bacillota</taxon>
        <taxon>Bacilli</taxon>
        <taxon>Bacillales</taxon>
        <taxon>Bacillaceae</taxon>
        <taxon>Halobacillus</taxon>
    </lineage>
</organism>
<dbReference type="EMBL" id="HE717023">
    <property type="protein sequence ID" value="CCG45924.1"/>
    <property type="molecule type" value="Genomic_DNA"/>
</dbReference>
<dbReference type="STRING" id="866895.HBHAL_3578"/>
<name>I0JP54_HALH3</name>
<protein>
    <submittedName>
        <fullName evidence="1">Uncharacterized protein</fullName>
    </submittedName>
</protein>
<dbReference type="eggNOG" id="ENOG50304KT">
    <property type="taxonomic scope" value="Bacteria"/>
</dbReference>
<dbReference type="PATRIC" id="fig|866895.3.peg.2600"/>
<sequence length="101" mass="10718">MGGRWMMKWLLAILLSGTLFVAGSLYGIDKSQEKEIEPASIVQEKVPEKSSAVHPCSPPETIEDIPFIVKVAAGIGEGVAASFNGIILVLAEFIHSNPGSP</sequence>
<dbReference type="HOGENOM" id="CLU_2287577_0_0_9"/>
<accession>I0JP54</accession>
<keyword evidence="2" id="KW-1185">Reference proteome</keyword>
<reference evidence="1 2" key="1">
    <citation type="journal article" date="2013" name="Environ. Microbiol.">
        <title>Chloride and organic osmolytes: a hybrid strategy to cope with elevated salinities by the moderately halophilic, chloride-dependent bacterium Halobacillus halophilus.</title>
        <authorList>
            <person name="Saum S.H."/>
            <person name="Pfeiffer F."/>
            <person name="Palm P."/>
            <person name="Rampp M."/>
            <person name="Schuster S.C."/>
            <person name="Muller V."/>
            <person name="Oesterhelt D."/>
        </authorList>
    </citation>
    <scope>NUCLEOTIDE SEQUENCE [LARGE SCALE GENOMIC DNA]</scope>
    <source>
        <strain evidence="2">ATCC 35676 / DSM 2266 / JCM 20832 / KCTC 3685 / LMG 17431 / NBRC 102448 / NCIMB 2269</strain>
    </source>
</reference>
<gene>
    <name evidence="1" type="ordered locus">HBHAL_3578</name>
</gene>
<dbReference type="AlphaFoldDB" id="I0JP54"/>
<dbReference type="Proteomes" id="UP000007397">
    <property type="component" value="Chromosome"/>
</dbReference>
<evidence type="ECO:0000313" key="1">
    <source>
        <dbReference type="EMBL" id="CCG45924.1"/>
    </source>
</evidence>
<proteinExistence type="predicted"/>
<dbReference type="KEGG" id="hhd:HBHAL_3578"/>
<evidence type="ECO:0000313" key="2">
    <source>
        <dbReference type="Proteomes" id="UP000007397"/>
    </source>
</evidence>